<reference evidence="4" key="1">
    <citation type="submission" date="2016-06" db="UniProtKB">
        <authorList>
            <consortium name="WormBaseParasite"/>
        </authorList>
    </citation>
    <scope>IDENTIFICATION</scope>
</reference>
<proteinExistence type="predicted"/>
<dbReference type="Proteomes" id="UP000267606">
    <property type="component" value="Unassembled WGS sequence"/>
</dbReference>
<feature type="compositionally biased region" description="Polar residues" evidence="1">
    <location>
        <begin position="1"/>
        <end position="30"/>
    </location>
</feature>
<evidence type="ECO:0000313" key="3">
    <source>
        <dbReference type="Proteomes" id="UP000267606"/>
    </source>
</evidence>
<evidence type="ECO:0000256" key="1">
    <source>
        <dbReference type="SAM" id="MobiDB-lite"/>
    </source>
</evidence>
<sequence>MDARNSNSISTACSSFSNENCSLDNASTSDAVEKKPRVLLREKKRNNQLMRQKEIWRSSTNILDSVYDDISKSIPSIDTVEALPVKRGELKKEVPESLYLKNGWKRSVSVSQLVSNSNQDSLCERIPPTSSVPTEDELLYLIGLMKPFIAKLIREHPEIAGIKSCLSRWERFLTMKDEVSVGRMNELTNGTDIDYPDDHDENSRFQCAEQTSENDSGIDSLRQHISPYSTKNYATIDRINCFGVSGSGPSQRRFRQ</sequence>
<protein>
    <submittedName>
        <fullName evidence="4">BESS domain-containing protein</fullName>
    </submittedName>
</protein>
<accession>A0A183HM47</accession>
<reference evidence="2 3" key="2">
    <citation type="submission" date="2018-11" db="EMBL/GenBank/DDBJ databases">
        <authorList>
            <consortium name="Pathogen Informatics"/>
        </authorList>
    </citation>
    <scope>NUCLEOTIDE SEQUENCE [LARGE SCALE GENOMIC DNA]</scope>
</reference>
<dbReference type="AlphaFoldDB" id="A0A183HM47"/>
<gene>
    <name evidence="2" type="ORF">OFLC_LOCUS8558</name>
</gene>
<dbReference type="WBParaSite" id="OFLC_0000855801-mRNA-1">
    <property type="protein sequence ID" value="OFLC_0000855801-mRNA-1"/>
    <property type="gene ID" value="OFLC_0000855801"/>
</dbReference>
<organism evidence="4">
    <name type="scientific">Onchocerca flexuosa</name>
    <dbReference type="NCBI Taxonomy" id="387005"/>
    <lineage>
        <taxon>Eukaryota</taxon>
        <taxon>Metazoa</taxon>
        <taxon>Ecdysozoa</taxon>
        <taxon>Nematoda</taxon>
        <taxon>Chromadorea</taxon>
        <taxon>Rhabditida</taxon>
        <taxon>Spirurina</taxon>
        <taxon>Spiruromorpha</taxon>
        <taxon>Filarioidea</taxon>
        <taxon>Onchocercidae</taxon>
        <taxon>Onchocerca</taxon>
    </lineage>
</organism>
<keyword evidence="3" id="KW-1185">Reference proteome</keyword>
<name>A0A183HM47_9BILA</name>
<evidence type="ECO:0000313" key="4">
    <source>
        <dbReference type="WBParaSite" id="OFLC_0000855801-mRNA-1"/>
    </source>
</evidence>
<evidence type="ECO:0000313" key="2">
    <source>
        <dbReference type="EMBL" id="VDO56250.1"/>
    </source>
</evidence>
<feature type="region of interest" description="Disordered" evidence="1">
    <location>
        <begin position="1"/>
        <end position="32"/>
    </location>
</feature>
<dbReference type="EMBL" id="UZAJ01009790">
    <property type="protein sequence ID" value="VDO56250.1"/>
    <property type="molecule type" value="Genomic_DNA"/>
</dbReference>
<dbReference type="STRING" id="387005.A0A183HM47"/>